<evidence type="ECO:0008006" key="3">
    <source>
        <dbReference type="Google" id="ProtNLM"/>
    </source>
</evidence>
<keyword evidence="2" id="KW-1185">Reference proteome</keyword>
<dbReference type="AlphaFoldDB" id="A0A4Q2ITS4"/>
<dbReference type="Proteomes" id="UP000292347">
    <property type="component" value="Unassembled WGS sequence"/>
</dbReference>
<evidence type="ECO:0000313" key="2">
    <source>
        <dbReference type="Proteomes" id="UP000292347"/>
    </source>
</evidence>
<dbReference type="RefSeq" id="WP_129342146.1">
    <property type="nucleotide sequence ID" value="NZ_JAWDJZ010000004.1"/>
</dbReference>
<gene>
    <name evidence="1" type="ORF">EO081_12065</name>
</gene>
<organism evidence="1 2">
    <name type="scientific">Sphingomonas desiccabilis</name>
    <dbReference type="NCBI Taxonomy" id="429134"/>
    <lineage>
        <taxon>Bacteria</taxon>
        <taxon>Pseudomonadati</taxon>
        <taxon>Pseudomonadota</taxon>
        <taxon>Alphaproteobacteria</taxon>
        <taxon>Sphingomonadales</taxon>
        <taxon>Sphingomonadaceae</taxon>
        <taxon>Sphingomonas</taxon>
    </lineage>
</organism>
<sequence>MRGGGATRAVLAAVVAMLGAASAVAVAPGSGLKATASIEPGLWQVRERGAKSGGRNLCVRDVGALIQLRHGSAQCSRFVIDDGASRATVHYTCPGAGHGRTTITVNTSHAMTVETQGIADGLPFQDEYWVRRLGSCRNGRGR</sequence>
<proteinExistence type="predicted"/>
<dbReference type="EMBL" id="SDPT01000002">
    <property type="protein sequence ID" value="RXZ31917.1"/>
    <property type="molecule type" value="Genomic_DNA"/>
</dbReference>
<name>A0A4Q2ITS4_9SPHN</name>
<comment type="caution">
    <text evidence="1">The sequence shown here is derived from an EMBL/GenBank/DDBJ whole genome shotgun (WGS) entry which is preliminary data.</text>
</comment>
<reference evidence="1 2" key="1">
    <citation type="submission" date="2019-01" db="EMBL/GenBank/DDBJ databases">
        <title>Sphingomonas mucosissima sp. nov. and Sphingomonas desiccabilis sp. nov., from biological soil crusts in the Colorado Plateau, USA.</title>
        <authorList>
            <person name="Zhu D."/>
        </authorList>
    </citation>
    <scope>NUCLEOTIDE SEQUENCE [LARGE SCALE GENOMIC DNA]</scope>
    <source>
        <strain evidence="1 2">CP1D</strain>
    </source>
</reference>
<evidence type="ECO:0000313" key="1">
    <source>
        <dbReference type="EMBL" id="RXZ31917.1"/>
    </source>
</evidence>
<protein>
    <recommendedName>
        <fullName evidence="3">DUF3617 family protein</fullName>
    </recommendedName>
</protein>
<accession>A0A4Q2ITS4</accession>
<dbReference type="OrthoDB" id="7595119at2"/>